<dbReference type="Proteomes" id="UP000092177">
    <property type="component" value="Chromosome 6"/>
</dbReference>
<evidence type="ECO:0000313" key="3">
    <source>
        <dbReference type="EMBL" id="OBR07984.1"/>
    </source>
</evidence>
<dbReference type="KEGG" id="chig:CH63R_09505"/>
<dbReference type="EMBL" id="LTAN01000006">
    <property type="protein sequence ID" value="OBR07984.1"/>
    <property type="molecule type" value="Genomic_DNA"/>
</dbReference>
<keyword evidence="2" id="KW-0732">Signal</keyword>
<feature type="chain" id="PRO_5008601401" evidence="2">
    <location>
        <begin position="20"/>
        <end position="107"/>
    </location>
</feature>
<keyword evidence="4" id="KW-1185">Reference proteome</keyword>
<dbReference type="RefSeq" id="XP_018156502.1">
    <property type="nucleotide sequence ID" value="XM_018304479.1"/>
</dbReference>
<dbReference type="GeneID" id="28868586"/>
<feature type="signal peptide" evidence="2">
    <location>
        <begin position="1"/>
        <end position="19"/>
    </location>
</feature>
<protein>
    <submittedName>
        <fullName evidence="3">EC4 protein</fullName>
    </submittedName>
</protein>
<comment type="caution">
    <text evidence="3">The sequence shown here is derived from an EMBL/GenBank/DDBJ whole genome shotgun (WGS) entry which is preliminary data.</text>
</comment>
<accession>A0A1B7Y7M9</accession>
<evidence type="ECO:0000313" key="4">
    <source>
        <dbReference type="Proteomes" id="UP000092177"/>
    </source>
</evidence>
<evidence type="ECO:0000256" key="2">
    <source>
        <dbReference type="SAM" id="SignalP"/>
    </source>
</evidence>
<reference evidence="4" key="1">
    <citation type="journal article" date="2017" name="BMC Genomics">
        <title>Gapless genome assembly of Colletotrichum higginsianum reveals chromosome structure and association of transposable elements with secondary metabolite gene clusters.</title>
        <authorList>
            <person name="Dallery J.-F."/>
            <person name="Lapalu N."/>
            <person name="Zampounis A."/>
            <person name="Pigne S."/>
            <person name="Luyten I."/>
            <person name="Amselem J."/>
            <person name="Wittenberg A.H.J."/>
            <person name="Zhou S."/>
            <person name="de Queiroz M.V."/>
            <person name="Robin G.P."/>
            <person name="Auger A."/>
            <person name="Hainaut M."/>
            <person name="Henrissat B."/>
            <person name="Kim K.-T."/>
            <person name="Lee Y.-H."/>
            <person name="Lespinet O."/>
            <person name="Schwartz D.C."/>
            <person name="Thon M.R."/>
            <person name="O'Connell R.J."/>
        </authorList>
    </citation>
    <scope>NUCLEOTIDE SEQUENCE [LARGE SCALE GENOMIC DNA]</scope>
    <source>
        <strain evidence="4">IMI 349063</strain>
    </source>
</reference>
<proteinExistence type="predicted"/>
<organism evidence="3 4">
    <name type="scientific">Colletotrichum higginsianum (strain IMI 349063)</name>
    <name type="common">Crucifer anthracnose fungus</name>
    <dbReference type="NCBI Taxonomy" id="759273"/>
    <lineage>
        <taxon>Eukaryota</taxon>
        <taxon>Fungi</taxon>
        <taxon>Dikarya</taxon>
        <taxon>Ascomycota</taxon>
        <taxon>Pezizomycotina</taxon>
        <taxon>Sordariomycetes</taxon>
        <taxon>Hypocreomycetidae</taxon>
        <taxon>Glomerellales</taxon>
        <taxon>Glomerellaceae</taxon>
        <taxon>Colletotrichum</taxon>
        <taxon>Colletotrichum destructivum species complex</taxon>
    </lineage>
</organism>
<evidence type="ECO:0000256" key="1">
    <source>
        <dbReference type="SAM" id="MobiDB-lite"/>
    </source>
</evidence>
<sequence>MKLLLPVTILAVLAASAPTGDNISTSIAKREVGEVSTDYIFTDDPAAGGKVGQKKKRESGEVSTDYIFTDDPAAGGKVGQKKKRESGEVSTDYIFTDDPAAGGKVGQ</sequence>
<feature type="region of interest" description="Disordered" evidence="1">
    <location>
        <begin position="47"/>
        <end position="107"/>
    </location>
</feature>
<dbReference type="AlphaFoldDB" id="A0A1B7Y7M9"/>
<dbReference type="OrthoDB" id="4853725at2759"/>
<gene>
    <name evidence="3" type="ORF">CH63R_09505</name>
</gene>
<name>A0A1B7Y7M9_COLHI</name>
<dbReference type="VEuPathDB" id="FungiDB:CH63R_09505"/>